<gene>
    <name evidence="1" type="primary">110675786</name>
</gene>
<evidence type="ECO:0000313" key="2">
    <source>
        <dbReference type="Proteomes" id="UP000008820"/>
    </source>
</evidence>
<accession>A0A6I8U138</accession>
<keyword evidence="2" id="KW-1185">Reference proteome</keyword>
<reference evidence="1 2" key="1">
    <citation type="submission" date="2017-06" db="EMBL/GenBank/DDBJ databases">
        <title>Aedes aegypti genome working group (AGWG) sequencing and assembly.</title>
        <authorList>
            <consortium name="Aedes aegypti Genome Working Group (AGWG)"/>
            <person name="Matthews B.J."/>
        </authorList>
    </citation>
    <scope>NUCLEOTIDE SEQUENCE [LARGE SCALE GENOMIC DNA]</scope>
    <source>
        <strain evidence="1 2">LVP_AGWG</strain>
    </source>
</reference>
<name>A0A6I8U138_AEDAE</name>
<dbReference type="Proteomes" id="UP000008820">
    <property type="component" value="Chromosome 2"/>
</dbReference>
<dbReference type="AlphaFoldDB" id="A0A6I8U138"/>
<dbReference type="InParanoid" id="A0A6I8U138"/>
<organism evidence="1 2">
    <name type="scientific">Aedes aegypti</name>
    <name type="common">Yellowfever mosquito</name>
    <name type="synonym">Culex aegypti</name>
    <dbReference type="NCBI Taxonomy" id="7159"/>
    <lineage>
        <taxon>Eukaryota</taxon>
        <taxon>Metazoa</taxon>
        <taxon>Ecdysozoa</taxon>
        <taxon>Arthropoda</taxon>
        <taxon>Hexapoda</taxon>
        <taxon>Insecta</taxon>
        <taxon>Pterygota</taxon>
        <taxon>Neoptera</taxon>
        <taxon>Endopterygota</taxon>
        <taxon>Diptera</taxon>
        <taxon>Nematocera</taxon>
        <taxon>Culicoidea</taxon>
        <taxon>Culicidae</taxon>
        <taxon>Culicinae</taxon>
        <taxon>Aedini</taxon>
        <taxon>Aedes</taxon>
        <taxon>Stegomyia</taxon>
    </lineage>
</organism>
<protein>
    <submittedName>
        <fullName evidence="1">Uncharacterized protein</fullName>
    </submittedName>
</protein>
<reference evidence="1" key="2">
    <citation type="submission" date="2020-05" db="UniProtKB">
        <authorList>
            <consortium name="EnsemblMetazoa"/>
        </authorList>
    </citation>
    <scope>IDENTIFICATION</scope>
    <source>
        <strain evidence="1">LVP_AGWG</strain>
    </source>
</reference>
<evidence type="ECO:0000313" key="1">
    <source>
        <dbReference type="EnsemblMetazoa" id="AAEL022250-PA"/>
    </source>
</evidence>
<sequence length="139" mass="16465">MLVYFVSERDADFAIRKCHREIYKGYPLNVFPGRESVYFDPSRSLQATRMKNERIYSELFFEKHVKFIQKSTVTCAVKFDTRSGAMEFASTADKAKVQFGERFFEFKPAPQRLRKQRFLEQDILDQIAYIGTICYDLEK</sequence>
<proteinExistence type="predicted"/>
<dbReference type="OrthoDB" id="7764321at2759"/>
<dbReference type="EnsemblMetazoa" id="AAEL022250-RA">
    <property type="protein sequence ID" value="AAEL022250-PA"/>
    <property type="gene ID" value="AAEL022250"/>
</dbReference>